<evidence type="ECO:0000313" key="2">
    <source>
        <dbReference type="EMBL" id="KAB1210424.1"/>
    </source>
</evidence>
<proteinExistence type="predicted"/>
<dbReference type="Proteomes" id="UP000516437">
    <property type="component" value="Chromosome 6"/>
</dbReference>
<keyword evidence="3" id="KW-1185">Reference proteome</keyword>
<name>A0A6A1VCE9_9ROSI</name>
<feature type="region of interest" description="Disordered" evidence="1">
    <location>
        <begin position="462"/>
        <end position="481"/>
    </location>
</feature>
<evidence type="ECO:0000256" key="1">
    <source>
        <dbReference type="SAM" id="MobiDB-lite"/>
    </source>
</evidence>
<dbReference type="GO" id="GO:0007389">
    <property type="term" value="P:pattern specification process"/>
    <property type="evidence" value="ECO:0007669"/>
    <property type="project" value="TreeGrafter"/>
</dbReference>
<dbReference type="InterPro" id="IPR055315">
    <property type="entry name" value="Cramped-like"/>
</dbReference>
<sequence length="540" mass="59085">MKAARQQIRKAEKAQSKRTADIGCTGTKKSTKKTGGRCYKSAGQAEQFLVYEDKRSPPSTTADQRRPELPDESRCYSQKPKGSPPLELYPGQTLLPHAKIKLQLFPIDEGTRIGLEKDGYYPYLELTLSPRKKISSVLKHLNSKWGSSSIALGELMLFPYNMLENVSSYRRWTLNDNDISAQYVYEAVGNPAIFRLRCTDLSFSLLWASNDVYEVSYSVSLSRYGWFSFPESEAFGMLSTSTPIQDFSQSEGLQKGCSSINIERPYGKSEKIGVRNEEFKDINLSQVSTAVVDEKVVHEPINPVDNKLRIDGGVGQSSTLWDDSLTNISIGGLLSEASLQGKFNNFDPITDGLTNISIGGLLSLPSLQGKFSNTDPKLAGTDAGLQPTQLISDSFDAYIASETNCLQAPRPSAQDPCSSILDAEETCHAFPFRRFSSSGKDDLPLVGSAYRGGCNQVAGSKSFPHPSAPEVNGQAGFTRDHSEKESETNLLLCSRTYNDESSLGLSGIKWTDSLGPFDLGLPASQKLVSGDSITKSGFVR</sequence>
<keyword evidence="2" id="KW-0418">Kinase</keyword>
<reference evidence="2 3" key="1">
    <citation type="journal article" date="2019" name="Plant Biotechnol. J.">
        <title>The red bayberry genome and genetic basis of sex determination.</title>
        <authorList>
            <person name="Jia H.M."/>
            <person name="Jia H.J."/>
            <person name="Cai Q.L."/>
            <person name="Wang Y."/>
            <person name="Zhao H.B."/>
            <person name="Yang W.F."/>
            <person name="Wang G.Y."/>
            <person name="Li Y.H."/>
            <person name="Zhan D.L."/>
            <person name="Shen Y.T."/>
            <person name="Niu Q.F."/>
            <person name="Chang L."/>
            <person name="Qiu J."/>
            <person name="Zhao L."/>
            <person name="Xie H.B."/>
            <person name="Fu W.Y."/>
            <person name="Jin J."/>
            <person name="Li X.W."/>
            <person name="Jiao Y."/>
            <person name="Zhou C.C."/>
            <person name="Tu T."/>
            <person name="Chai C.Y."/>
            <person name="Gao J.L."/>
            <person name="Fan L.J."/>
            <person name="van de Weg E."/>
            <person name="Wang J.Y."/>
            <person name="Gao Z.S."/>
        </authorList>
    </citation>
    <scope>NUCLEOTIDE SEQUENCE [LARGE SCALE GENOMIC DNA]</scope>
    <source>
        <tissue evidence="2">Leaves</tissue>
    </source>
</reference>
<dbReference type="EMBL" id="RXIC02000024">
    <property type="protein sequence ID" value="KAB1210424.1"/>
    <property type="molecule type" value="Genomic_DNA"/>
</dbReference>
<feature type="compositionally biased region" description="Basic and acidic residues" evidence="1">
    <location>
        <begin position="9"/>
        <end position="20"/>
    </location>
</feature>
<dbReference type="GO" id="GO:0016301">
    <property type="term" value="F:kinase activity"/>
    <property type="evidence" value="ECO:0007669"/>
    <property type="project" value="UniProtKB-KW"/>
</dbReference>
<protein>
    <submittedName>
        <fullName evidence="2">TSL-kinase interacting protein 1</fullName>
    </submittedName>
</protein>
<dbReference type="GO" id="GO:0003682">
    <property type="term" value="F:chromatin binding"/>
    <property type="evidence" value="ECO:0007669"/>
    <property type="project" value="InterPro"/>
</dbReference>
<accession>A0A6A1VCE9</accession>
<dbReference type="PANTHER" id="PTHR21677:SF4">
    <property type="entry name" value="TSL-KINASE INTERACTING-LIKE PROTEIN"/>
    <property type="match status" value="1"/>
</dbReference>
<gene>
    <name evidence="2" type="ORF">CJ030_MR6G025427</name>
</gene>
<comment type="caution">
    <text evidence="2">The sequence shown here is derived from an EMBL/GenBank/DDBJ whole genome shotgun (WGS) entry which is preliminary data.</text>
</comment>
<feature type="compositionally biased region" description="Basic and acidic residues" evidence="1">
    <location>
        <begin position="63"/>
        <end position="74"/>
    </location>
</feature>
<dbReference type="OrthoDB" id="745018at2759"/>
<organism evidence="2 3">
    <name type="scientific">Morella rubra</name>
    <name type="common">Chinese bayberry</name>
    <dbReference type="NCBI Taxonomy" id="262757"/>
    <lineage>
        <taxon>Eukaryota</taxon>
        <taxon>Viridiplantae</taxon>
        <taxon>Streptophyta</taxon>
        <taxon>Embryophyta</taxon>
        <taxon>Tracheophyta</taxon>
        <taxon>Spermatophyta</taxon>
        <taxon>Magnoliopsida</taxon>
        <taxon>eudicotyledons</taxon>
        <taxon>Gunneridae</taxon>
        <taxon>Pentapetalae</taxon>
        <taxon>rosids</taxon>
        <taxon>fabids</taxon>
        <taxon>Fagales</taxon>
        <taxon>Myricaceae</taxon>
        <taxon>Morella</taxon>
    </lineage>
</organism>
<dbReference type="AlphaFoldDB" id="A0A6A1VCE9"/>
<evidence type="ECO:0000313" key="3">
    <source>
        <dbReference type="Proteomes" id="UP000516437"/>
    </source>
</evidence>
<keyword evidence="2" id="KW-0808">Transferase</keyword>
<feature type="region of interest" description="Disordered" evidence="1">
    <location>
        <begin position="1"/>
        <end position="86"/>
    </location>
</feature>
<dbReference type="GO" id="GO:0005634">
    <property type="term" value="C:nucleus"/>
    <property type="evidence" value="ECO:0007669"/>
    <property type="project" value="TreeGrafter"/>
</dbReference>
<dbReference type="PANTHER" id="PTHR21677">
    <property type="entry name" value="CRAMPED PROTEIN"/>
    <property type="match status" value="1"/>
</dbReference>